<evidence type="ECO:0000313" key="2">
    <source>
        <dbReference type="EMBL" id="KAF2231367.1"/>
    </source>
</evidence>
<proteinExistence type="predicted"/>
<dbReference type="Proteomes" id="UP000800092">
    <property type="component" value="Unassembled WGS sequence"/>
</dbReference>
<protein>
    <submittedName>
        <fullName evidence="2">Uncharacterized protein</fullName>
    </submittedName>
</protein>
<keyword evidence="1" id="KW-0472">Membrane</keyword>
<feature type="transmembrane region" description="Helical" evidence="1">
    <location>
        <begin position="14"/>
        <end position="36"/>
    </location>
</feature>
<reference evidence="2" key="1">
    <citation type="journal article" date="2020" name="Stud. Mycol.">
        <title>101 Dothideomycetes genomes: a test case for predicting lifestyles and emergence of pathogens.</title>
        <authorList>
            <person name="Haridas S."/>
            <person name="Albert R."/>
            <person name="Binder M."/>
            <person name="Bloem J."/>
            <person name="Labutti K."/>
            <person name="Salamov A."/>
            <person name="Andreopoulos B."/>
            <person name="Baker S."/>
            <person name="Barry K."/>
            <person name="Bills G."/>
            <person name="Bluhm B."/>
            <person name="Cannon C."/>
            <person name="Castanera R."/>
            <person name="Culley D."/>
            <person name="Daum C."/>
            <person name="Ezra D."/>
            <person name="Gonzalez J."/>
            <person name="Henrissat B."/>
            <person name="Kuo A."/>
            <person name="Liang C."/>
            <person name="Lipzen A."/>
            <person name="Lutzoni F."/>
            <person name="Magnuson J."/>
            <person name="Mondo S."/>
            <person name="Nolan M."/>
            <person name="Ohm R."/>
            <person name="Pangilinan J."/>
            <person name="Park H.-J."/>
            <person name="Ramirez L."/>
            <person name="Alfaro M."/>
            <person name="Sun H."/>
            <person name="Tritt A."/>
            <person name="Yoshinaga Y."/>
            <person name="Zwiers L.-H."/>
            <person name="Turgeon B."/>
            <person name="Goodwin S."/>
            <person name="Spatafora J."/>
            <person name="Crous P."/>
            <person name="Grigoriev I."/>
        </authorList>
    </citation>
    <scope>NUCLEOTIDE SEQUENCE</scope>
    <source>
        <strain evidence="2">Tuck. ex Michener</strain>
    </source>
</reference>
<name>A0A6A6H0G5_VIRVR</name>
<evidence type="ECO:0000256" key="1">
    <source>
        <dbReference type="SAM" id="Phobius"/>
    </source>
</evidence>
<evidence type="ECO:0000313" key="3">
    <source>
        <dbReference type="Proteomes" id="UP000800092"/>
    </source>
</evidence>
<keyword evidence="1" id="KW-0812">Transmembrane</keyword>
<gene>
    <name evidence="2" type="ORF">EV356DRAFT_518676</name>
</gene>
<keyword evidence="1" id="KW-1133">Transmembrane helix</keyword>
<keyword evidence="3" id="KW-1185">Reference proteome</keyword>
<dbReference type="EMBL" id="ML991828">
    <property type="protein sequence ID" value="KAF2231367.1"/>
    <property type="molecule type" value="Genomic_DNA"/>
</dbReference>
<sequence>MLKGISNFHDMSSFIINLALAFIITTYPIMLNALLLDRSYSVARDGSSGGSLTLSYEPADNSTKRSAALFNVESLAPRVQTTYAVNQCPEQAIRAPPSETVFSSSVCTSRGFGASWRLWCKEPNRTDEGHEIVHGYSGQCRDDEIQLVSWCVHATQFVKLARARTANTERPVNIRLPNETDSNQHVAITLTAEDGKNVPFDSGLTLTPQDTNQNDLPGAELCQSCSGLEIGSWPAETVSLRAVATLPNVNDTANMYAAFCGNTSC</sequence>
<dbReference type="AlphaFoldDB" id="A0A6A6H0G5"/>
<organism evidence="2 3">
    <name type="scientific">Viridothelium virens</name>
    <name type="common">Speckled blister lichen</name>
    <name type="synonym">Trypethelium virens</name>
    <dbReference type="NCBI Taxonomy" id="1048519"/>
    <lineage>
        <taxon>Eukaryota</taxon>
        <taxon>Fungi</taxon>
        <taxon>Dikarya</taxon>
        <taxon>Ascomycota</taxon>
        <taxon>Pezizomycotina</taxon>
        <taxon>Dothideomycetes</taxon>
        <taxon>Dothideomycetes incertae sedis</taxon>
        <taxon>Trypetheliales</taxon>
        <taxon>Trypetheliaceae</taxon>
        <taxon>Viridothelium</taxon>
    </lineage>
</organism>
<accession>A0A6A6H0G5</accession>